<dbReference type="Gene3D" id="3.20.20.60">
    <property type="entry name" value="Phosphoenolpyruvate-binding domains"/>
    <property type="match status" value="1"/>
</dbReference>
<keyword evidence="10 13" id="KW-0324">Glycolysis</keyword>
<dbReference type="PRINTS" id="PR01050">
    <property type="entry name" value="PYRUVTKNASE"/>
</dbReference>
<evidence type="ECO:0000259" key="15">
    <source>
        <dbReference type="Pfam" id="PF02887"/>
    </source>
</evidence>
<evidence type="ECO:0000313" key="17">
    <source>
        <dbReference type="Proteomes" id="UP000298602"/>
    </source>
</evidence>
<reference evidence="16 17" key="1">
    <citation type="submission" date="2019-05" db="EMBL/GenBank/DDBJ databases">
        <title>The Complete Genome Sequence of the n-alkane-degrading Desulfoglaeba alkanexedens ALDC reveals multiple alkylsuccinate synthase gene clusters.</title>
        <authorList>
            <person name="Callaghan A.V."/>
            <person name="Davidova I.A."/>
            <person name="Duncan K.E."/>
            <person name="Morris B."/>
            <person name="McInerney M.J."/>
        </authorList>
    </citation>
    <scope>NUCLEOTIDE SEQUENCE [LARGE SCALE GENOMIC DNA]</scope>
    <source>
        <strain evidence="16 17">ALDC</strain>
    </source>
</reference>
<dbReference type="Gene3D" id="2.40.33.10">
    <property type="entry name" value="PK beta-barrel domain-like"/>
    <property type="match status" value="1"/>
</dbReference>
<sequence length="476" mass="51815">MIAFKDFRKTKIVCTLGPASQSESRIRELVLAGMDVARLNFSHGDYESHREIIRTVRRIAAECERNVGVLQDLGGPKIRLGHIQNAARELRTGEAVSLVPGDRADGDDLPVHYPHLVEDVKVGDRILMADGLVELKVEAKNGGKVQCRVLVGGTVHSHKGVNLPSSPLQIAAFTGKDRQDLTVGLEEQVDFVALSFVRHESDLEPVRRILASIKRPPLLIAKIEKPQALERFEAILAGVDGVMVARGDLGVETPLEEVPIIQKRIIQTARRAAKPVITATQMLRSMVSSPRPTRAEATDVANAILDGTDALMLSEETAMGAYPVESVQTLHRIAMATEPHLEKERFLKEPASELLPQTAAGISRAACALAEDLQAAAIVASTASGSTARLISRFRPSCPLVGLTHQPETLRQLTLSWGVIPSLVRHFHDTDEMFSLAGSWLVAQKIARQGDRIILTAGLPLQISGTTNLLRVMELE</sequence>
<comment type="catalytic activity">
    <reaction evidence="13">
        <text>pyruvate + ATP = phosphoenolpyruvate + ADP + H(+)</text>
        <dbReference type="Rhea" id="RHEA:18157"/>
        <dbReference type="ChEBI" id="CHEBI:15361"/>
        <dbReference type="ChEBI" id="CHEBI:15378"/>
        <dbReference type="ChEBI" id="CHEBI:30616"/>
        <dbReference type="ChEBI" id="CHEBI:58702"/>
        <dbReference type="ChEBI" id="CHEBI:456216"/>
        <dbReference type="EC" id="2.7.1.40"/>
    </reaction>
</comment>
<dbReference type="Pfam" id="PF02887">
    <property type="entry name" value="PK_C"/>
    <property type="match status" value="1"/>
</dbReference>
<evidence type="ECO:0000256" key="12">
    <source>
        <dbReference type="NCBIfam" id="TIGR01064"/>
    </source>
</evidence>
<dbReference type="NCBIfam" id="NF004491">
    <property type="entry name" value="PRK05826.1"/>
    <property type="match status" value="1"/>
</dbReference>
<keyword evidence="5" id="KW-0479">Metal-binding</keyword>
<keyword evidence="8" id="KW-0067">ATP-binding</keyword>
<dbReference type="EMBL" id="CP040098">
    <property type="protein sequence ID" value="QCQ20798.1"/>
    <property type="molecule type" value="Genomic_DNA"/>
</dbReference>
<dbReference type="InterPro" id="IPR015793">
    <property type="entry name" value="Pyrv_Knase_brl"/>
</dbReference>
<dbReference type="InterPro" id="IPR001697">
    <property type="entry name" value="Pyr_Knase"/>
</dbReference>
<dbReference type="SUPFAM" id="SSF52935">
    <property type="entry name" value="PK C-terminal domain-like"/>
    <property type="match status" value="1"/>
</dbReference>
<dbReference type="InterPro" id="IPR040442">
    <property type="entry name" value="Pyrv_kinase-like_dom_sf"/>
</dbReference>
<dbReference type="GO" id="GO:0030955">
    <property type="term" value="F:potassium ion binding"/>
    <property type="evidence" value="ECO:0007669"/>
    <property type="project" value="UniProtKB-UniRule"/>
</dbReference>
<keyword evidence="4 13" id="KW-0808">Transferase</keyword>
<dbReference type="UniPathway" id="UPA00109">
    <property type="reaction ID" value="UER00188"/>
</dbReference>
<keyword evidence="17" id="KW-1185">Reference proteome</keyword>
<dbReference type="GO" id="GO:0016301">
    <property type="term" value="F:kinase activity"/>
    <property type="evidence" value="ECO:0007669"/>
    <property type="project" value="UniProtKB-KW"/>
</dbReference>
<dbReference type="Pfam" id="PF00224">
    <property type="entry name" value="PK"/>
    <property type="match status" value="1"/>
</dbReference>
<protein>
    <recommendedName>
        <fullName evidence="3 12">Pyruvate kinase</fullName>
        <ecNumber evidence="3 12">2.7.1.40</ecNumber>
    </recommendedName>
</protein>
<evidence type="ECO:0000313" key="16">
    <source>
        <dbReference type="EMBL" id="QCQ20798.1"/>
    </source>
</evidence>
<evidence type="ECO:0000256" key="1">
    <source>
        <dbReference type="ARBA" id="ARBA00004997"/>
    </source>
</evidence>
<organism evidence="16 17">
    <name type="scientific">Desulfoglaeba alkanexedens ALDC</name>
    <dbReference type="NCBI Taxonomy" id="980445"/>
    <lineage>
        <taxon>Bacteria</taxon>
        <taxon>Pseudomonadati</taxon>
        <taxon>Thermodesulfobacteriota</taxon>
        <taxon>Syntrophobacteria</taxon>
        <taxon>Syntrophobacterales</taxon>
        <taxon>Syntrophobacteraceae</taxon>
        <taxon>Desulfoglaeba</taxon>
    </lineage>
</organism>
<dbReference type="NCBIfam" id="NF004978">
    <property type="entry name" value="PRK06354.1"/>
    <property type="match status" value="1"/>
</dbReference>
<evidence type="ECO:0000256" key="10">
    <source>
        <dbReference type="ARBA" id="ARBA00023152"/>
    </source>
</evidence>
<evidence type="ECO:0000256" key="9">
    <source>
        <dbReference type="ARBA" id="ARBA00022842"/>
    </source>
</evidence>
<dbReference type="PANTHER" id="PTHR11817">
    <property type="entry name" value="PYRUVATE KINASE"/>
    <property type="match status" value="1"/>
</dbReference>
<dbReference type="InterPro" id="IPR015795">
    <property type="entry name" value="Pyrv_Knase_C"/>
</dbReference>
<evidence type="ECO:0000256" key="6">
    <source>
        <dbReference type="ARBA" id="ARBA00022741"/>
    </source>
</evidence>
<keyword evidence="6" id="KW-0547">Nucleotide-binding</keyword>
<feature type="domain" description="Pyruvate kinase barrel" evidence="14">
    <location>
        <begin position="8"/>
        <end position="327"/>
    </location>
</feature>
<evidence type="ECO:0000256" key="4">
    <source>
        <dbReference type="ARBA" id="ARBA00022679"/>
    </source>
</evidence>
<dbReference type="SUPFAM" id="SSF51621">
    <property type="entry name" value="Phosphoenolpyruvate/pyruvate domain"/>
    <property type="match status" value="1"/>
</dbReference>
<evidence type="ECO:0000256" key="7">
    <source>
        <dbReference type="ARBA" id="ARBA00022777"/>
    </source>
</evidence>
<dbReference type="InterPro" id="IPR015813">
    <property type="entry name" value="Pyrv/PenolPyrv_kinase-like_dom"/>
</dbReference>
<proteinExistence type="inferred from homology"/>
<evidence type="ECO:0000256" key="8">
    <source>
        <dbReference type="ARBA" id="ARBA00022840"/>
    </source>
</evidence>
<feature type="domain" description="Pyruvate kinase C-terminal" evidence="15">
    <location>
        <begin position="362"/>
        <end position="473"/>
    </location>
</feature>
<name>A0A4P8KZA9_9BACT</name>
<evidence type="ECO:0000256" key="13">
    <source>
        <dbReference type="RuleBase" id="RU000504"/>
    </source>
</evidence>
<dbReference type="GO" id="GO:0004743">
    <property type="term" value="F:pyruvate kinase activity"/>
    <property type="evidence" value="ECO:0007669"/>
    <property type="project" value="UniProtKB-UniRule"/>
</dbReference>
<dbReference type="InterPro" id="IPR015806">
    <property type="entry name" value="Pyrv_Knase_insert_dom_sf"/>
</dbReference>
<dbReference type="EC" id="2.7.1.40" evidence="3 12"/>
<keyword evidence="7 13" id="KW-0418">Kinase</keyword>
<dbReference type="InterPro" id="IPR011037">
    <property type="entry name" value="Pyrv_Knase-like_insert_dom_sf"/>
</dbReference>
<evidence type="ECO:0000256" key="11">
    <source>
        <dbReference type="ARBA" id="ARBA00023317"/>
    </source>
</evidence>
<dbReference type="GO" id="GO:0000287">
    <property type="term" value="F:magnesium ion binding"/>
    <property type="evidence" value="ECO:0007669"/>
    <property type="project" value="UniProtKB-UniRule"/>
</dbReference>
<comment type="pathway">
    <text evidence="1 13">Carbohydrate degradation; glycolysis; pyruvate from D-glyceraldehyde 3-phosphate: step 5/5.</text>
</comment>
<dbReference type="RefSeq" id="WP_137422768.1">
    <property type="nucleotide sequence ID" value="NZ_CP040098.1"/>
</dbReference>
<dbReference type="InterPro" id="IPR036918">
    <property type="entry name" value="Pyrv_Knase_C_sf"/>
</dbReference>
<dbReference type="FunFam" id="2.40.33.10:FF:000001">
    <property type="entry name" value="Pyruvate kinase"/>
    <property type="match status" value="1"/>
</dbReference>
<reference evidence="16 17" key="2">
    <citation type="submission" date="2019-05" db="EMBL/GenBank/DDBJ databases">
        <authorList>
            <person name="Suflita J.M."/>
            <person name="Marks C.R."/>
        </authorList>
    </citation>
    <scope>NUCLEOTIDE SEQUENCE [LARGE SCALE GENOMIC DNA]</scope>
    <source>
        <strain evidence="16 17">ALDC</strain>
    </source>
</reference>
<keyword evidence="11 16" id="KW-0670">Pyruvate</keyword>
<dbReference type="Proteomes" id="UP000298602">
    <property type="component" value="Chromosome"/>
</dbReference>
<evidence type="ECO:0000256" key="2">
    <source>
        <dbReference type="ARBA" id="ARBA00008663"/>
    </source>
</evidence>
<gene>
    <name evidence="16" type="primary">pyk</name>
    <name evidence="16" type="ORF">FDQ92_00395</name>
</gene>
<dbReference type="NCBIfam" id="TIGR01064">
    <property type="entry name" value="pyruv_kin"/>
    <property type="match status" value="1"/>
</dbReference>
<dbReference type="SUPFAM" id="SSF50800">
    <property type="entry name" value="PK beta-barrel domain-like"/>
    <property type="match status" value="1"/>
</dbReference>
<evidence type="ECO:0000256" key="3">
    <source>
        <dbReference type="ARBA" id="ARBA00012142"/>
    </source>
</evidence>
<dbReference type="Gene3D" id="3.40.1380.20">
    <property type="entry name" value="Pyruvate kinase, C-terminal domain"/>
    <property type="match status" value="1"/>
</dbReference>
<dbReference type="GO" id="GO:0005524">
    <property type="term" value="F:ATP binding"/>
    <property type="evidence" value="ECO:0007669"/>
    <property type="project" value="UniProtKB-KW"/>
</dbReference>
<dbReference type="KEGG" id="dax:FDQ92_00395"/>
<keyword evidence="9 13" id="KW-0460">Magnesium</keyword>
<accession>A0A4P8KZA9</accession>
<dbReference type="OrthoDB" id="9812123at2"/>
<evidence type="ECO:0000259" key="14">
    <source>
        <dbReference type="Pfam" id="PF00224"/>
    </source>
</evidence>
<evidence type="ECO:0000256" key="5">
    <source>
        <dbReference type="ARBA" id="ARBA00022723"/>
    </source>
</evidence>
<dbReference type="AlphaFoldDB" id="A0A4P8KZA9"/>
<comment type="similarity">
    <text evidence="2 13">Belongs to the pyruvate kinase family.</text>
</comment>